<dbReference type="GO" id="GO:0003700">
    <property type="term" value="F:DNA-binding transcription factor activity"/>
    <property type="evidence" value="ECO:0007669"/>
    <property type="project" value="TreeGrafter"/>
</dbReference>
<evidence type="ECO:0000259" key="4">
    <source>
        <dbReference type="PROSITE" id="PS50932"/>
    </source>
</evidence>
<feature type="domain" description="HTH lacI-type" evidence="4">
    <location>
        <begin position="4"/>
        <end position="58"/>
    </location>
</feature>
<dbReference type="InterPro" id="IPR000843">
    <property type="entry name" value="HTH_LacI"/>
</dbReference>
<dbReference type="Gene3D" id="1.10.260.40">
    <property type="entry name" value="lambda repressor-like DNA-binding domains"/>
    <property type="match status" value="1"/>
</dbReference>
<dbReference type="InterPro" id="IPR010982">
    <property type="entry name" value="Lambda_DNA-bd_dom_sf"/>
</dbReference>
<sequence>MPDLSIDVVAKAAGVHRSTVSRAFSRPEAVKSETREHILRVAEGLGYTMSPLAQALRRKTSTFIPLIVPDITNPFFAELAKTMTQAADERGYQLLLCVTNGDPAKTDGYFTAMQAMYAPFGIVAPSTKVDTEALKRFDFGHKVVVIDRVEGDDSVPTVTVDSRRGIMLALDHLHSLGHSSIGYVSGIAGTHTAQDRMDAYLELTAESGSAPIVLDSGSDLDAGTRGAEHFLEMENPPTAIIAANDMVAFAVISALGRSGVRVPEDVSVIGFDGLALGARFNPALTTIRQPIADMGHIAIELAEKQNADGSVDHIVLEPELLVRGSTSGPRTSGRRK</sequence>
<dbReference type="InterPro" id="IPR028082">
    <property type="entry name" value="Peripla_BP_I"/>
</dbReference>
<dbReference type="OrthoDB" id="37081at2"/>
<dbReference type="PANTHER" id="PTHR30146:SF147">
    <property type="entry name" value="HTH-TYPE TRANSCRIPTIONAL REGULATOR DEGA"/>
    <property type="match status" value="1"/>
</dbReference>
<proteinExistence type="predicted"/>
<evidence type="ECO:0000256" key="2">
    <source>
        <dbReference type="ARBA" id="ARBA00023125"/>
    </source>
</evidence>
<evidence type="ECO:0000313" key="6">
    <source>
        <dbReference type="Proteomes" id="UP000031196"/>
    </source>
</evidence>
<organism evidence="5 6">
    <name type="scientific">Pseudarthrobacter phenanthrenivorans</name>
    <name type="common">Arthrobacter phenanthrenivorans</name>
    <dbReference type="NCBI Taxonomy" id="361575"/>
    <lineage>
        <taxon>Bacteria</taxon>
        <taxon>Bacillati</taxon>
        <taxon>Actinomycetota</taxon>
        <taxon>Actinomycetes</taxon>
        <taxon>Micrococcales</taxon>
        <taxon>Micrococcaceae</taxon>
        <taxon>Pseudarthrobacter</taxon>
    </lineage>
</organism>
<dbReference type="AlphaFoldDB" id="A0A0B4D7C5"/>
<protein>
    <submittedName>
        <fullName evidence="5">LacI family transcriptional regulator</fullName>
    </submittedName>
</protein>
<dbReference type="PROSITE" id="PS50932">
    <property type="entry name" value="HTH_LACI_2"/>
    <property type="match status" value="1"/>
</dbReference>
<evidence type="ECO:0000256" key="3">
    <source>
        <dbReference type="ARBA" id="ARBA00023163"/>
    </source>
</evidence>
<name>A0A0B4D7C5_PSEPS</name>
<dbReference type="EMBL" id="JWTB01000005">
    <property type="protein sequence ID" value="KIC69224.1"/>
    <property type="molecule type" value="Genomic_DNA"/>
</dbReference>
<dbReference type="RefSeq" id="WP_043449573.1">
    <property type="nucleotide sequence ID" value="NZ_JBFBKS010000002.1"/>
</dbReference>
<dbReference type="Pfam" id="PF00356">
    <property type="entry name" value="LacI"/>
    <property type="match status" value="1"/>
</dbReference>
<keyword evidence="3" id="KW-0804">Transcription</keyword>
<dbReference type="GO" id="GO:0000976">
    <property type="term" value="F:transcription cis-regulatory region binding"/>
    <property type="evidence" value="ECO:0007669"/>
    <property type="project" value="TreeGrafter"/>
</dbReference>
<dbReference type="SUPFAM" id="SSF53822">
    <property type="entry name" value="Periplasmic binding protein-like I"/>
    <property type="match status" value="1"/>
</dbReference>
<dbReference type="SMART" id="SM00354">
    <property type="entry name" value="HTH_LACI"/>
    <property type="match status" value="1"/>
</dbReference>
<dbReference type="CDD" id="cd01392">
    <property type="entry name" value="HTH_LacI"/>
    <property type="match status" value="1"/>
</dbReference>
<gene>
    <name evidence="5" type="ORF">RM50_02515</name>
</gene>
<dbReference type="SUPFAM" id="SSF47413">
    <property type="entry name" value="lambda repressor-like DNA-binding domains"/>
    <property type="match status" value="1"/>
</dbReference>
<comment type="caution">
    <text evidence="5">The sequence shown here is derived from an EMBL/GenBank/DDBJ whole genome shotgun (WGS) entry which is preliminary data.</text>
</comment>
<keyword evidence="1" id="KW-0805">Transcription regulation</keyword>
<dbReference type="Pfam" id="PF13377">
    <property type="entry name" value="Peripla_BP_3"/>
    <property type="match status" value="1"/>
</dbReference>
<accession>A0A0B4D7C5</accession>
<keyword evidence="2" id="KW-0238">DNA-binding</keyword>
<dbReference type="PANTHER" id="PTHR30146">
    <property type="entry name" value="LACI-RELATED TRANSCRIPTIONAL REPRESSOR"/>
    <property type="match status" value="1"/>
</dbReference>
<dbReference type="Proteomes" id="UP000031196">
    <property type="component" value="Unassembled WGS sequence"/>
</dbReference>
<dbReference type="InterPro" id="IPR046335">
    <property type="entry name" value="LacI/GalR-like_sensor"/>
</dbReference>
<evidence type="ECO:0000313" key="5">
    <source>
        <dbReference type="EMBL" id="KIC69224.1"/>
    </source>
</evidence>
<reference evidence="5 6" key="1">
    <citation type="submission" date="2014-12" db="EMBL/GenBank/DDBJ databases">
        <title>Genome sequencing of Arthrobacter phenanthrenivorans SWC37.</title>
        <authorList>
            <person name="Tan P.W."/>
            <person name="Chan K.-G."/>
        </authorList>
    </citation>
    <scope>NUCLEOTIDE SEQUENCE [LARGE SCALE GENOMIC DNA]</scope>
    <source>
        <strain evidence="5 6">SWC37</strain>
    </source>
</reference>
<evidence type="ECO:0000256" key="1">
    <source>
        <dbReference type="ARBA" id="ARBA00023015"/>
    </source>
</evidence>
<dbReference type="Gene3D" id="3.40.50.2300">
    <property type="match status" value="2"/>
</dbReference>